<proteinExistence type="predicted"/>
<evidence type="ECO:0000313" key="4">
    <source>
        <dbReference type="Proteomes" id="UP000620124"/>
    </source>
</evidence>
<feature type="domain" description="Arrestin-like N-terminal" evidence="2">
    <location>
        <begin position="11"/>
        <end position="140"/>
    </location>
</feature>
<dbReference type="SUPFAM" id="SSF81296">
    <property type="entry name" value="E set domains"/>
    <property type="match status" value="1"/>
</dbReference>
<protein>
    <submittedName>
        <fullName evidence="3">Arrestin-N domain-containing protein</fullName>
    </submittedName>
</protein>
<evidence type="ECO:0000313" key="3">
    <source>
        <dbReference type="EMBL" id="KAF7338608.1"/>
    </source>
</evidence>
<dbReference type="InterPro" id="IPR014752">
    <property type="entry name" value="Arrestin-like_C"/>
</dbReference>
<evidence type="ECO:0000259" key="2">
    <source>
        <dbReference type="Pfam" id="PF00339"/>
    </source>
</evidence>
<accession>A0A8H7CKE5</accession>
<dbReference type="AlphaFoldDB" id="A0A8H7CKE5"/>
<evidence type="ECO:0000256" key="1">
    <source>
        <dbReference type="SAM" id="MobiDB-lite"/>
    </source>
</evidence>
<sequence length="407" mass="45297">MAEAISLYFQNRVRICGELLQGHVQLNVPLALEDGIQAVRVKLRGSIYVEITESTTHTANGSTHSSSDTQRRRIEVLRADASLWTRDGPQMGALNLPFQFLLPLNLPPSFHCSVVDRKGVVSYAIEVVADRPGIFKRNRRIASIFSLVPAATPQDLAFQHSLLQGWSGDWKAVVYEDRIRRGIWGDYSVVKTKLVMPALAAFPMSTPFPFRIHITTETKPMKHSDGPEDKGKALFPAPPLNFSQLKLTLIRNVHFRTFNRNAHAMETVLLLGGTGDSPQSATHLTEADPPEWIPSNSDKSKGIWRRTVHMQSTMCLSIPPAFNTEILSWDYALRFRVPFPGIGNDVESTSAIWIVPGFACPQMQPFSRGSDSALTYADIPPPGPAPNLDLPPAYWAGEHHDWDDKKS</sequence>
<name>A0A8H7CKE5_9AGAR</name>
<keyword evidence="4" id="KW-1185">Reference proteome</keyword>
<reference evidence="3" key="1">
    <citation type="submission" date="2020-05" db="EMBL/GenBank/DDBJ databases">
        <title>Mycena genomes resolve the evolution of fungal bioluminescence.</title>
        <authorList>
            <person name="Tsai I.J."/>
        </authorList>
    </citation>
    <scope>NUCLEOTIDE SEQUENCE</scope>
    <source>
        <strain evidence="3">CCC161011</strain>
    </source>
</reference>
<dbReference type="InterPro" id="IPR014756">
    <property type="entry name" value="Ig_E-set"/>
</dbReference>
<dbReference type="Gene3D" id="2.60.40.640">
    <property type="match status" value="1"/>
</dbReference>
<dbReference type="Pfam" id="PF00339">
    <property type="entry name" value="Arrestin_N"/>
    <property type="match status" value="1"/>
</dbReference>
<dbReference type="PANTHER" id="PTHR11188:SF17">
    <property type="entry name" value="FI21816P1"/>
    <property type="match status" value="1"/>
</dbReference>
<dbReference type="EMBL" id="JACAZI010000021">
    <property type="protein sequence ID" value="KAF7338608.1"/>
    <property type="molecule type" value="Genomic_DNA"/>
</dbReference>
<dbReference type="PANTHER" id="PTHR11188">
    <property type="entry name" value="ARRESTIN DOMAIN CONTAINING PROTEIN"/>
    <property type="match status" value="1"/>
</dbReference>
<organism evidence="3 4">
    <name type="scientific">Mycena venus</name>
    <dbReference type="NCBI Taxonomy" id="2733690"/>
    <lineage>
        <taxon>Eukaryota</taxon>
        <taxon>Fungi</taxon>
        <taxon>Dikarya</taxon>
        <taxon>Basidiomycota</taxon>
        <taxon>Agaricomycotina</taxon>
        <taxon>Agaricomycetes</taxon>
        <taxon>Agaricomycetidae</taxon>
        <taxon>Agaricales</taxon>
        <taxon>Marasmiineae</taxon>
        <taxon>Mycenaceae</taxon>
        <taxon>Mycena</taxon>
    </lineage>
</organism>
<dbReference type="GO" id="GO:0005737">
    <property type="term" value="C:cytoplasm"/>
    <property type="evidence" value="ECO:0007669"/>
    <property type="project" value="TreeGrafter"/>
</dbReference>
<dbReference type="InterPro" id="IPR050357">
    <property type="entry name" value="Arrestin_domain-protein"/>
</dbReference>
<dbReference type="GO" id="GO:0015031">
    <property type="term" value="P:protein transport"/>
    <property type="evidence" value="ECO:0007669"/>
    <property type="project" value="TreeGrafter"/>
</dbReference>
<gene>
    <name evidence="3" type="ORF">MVEN_02087100</name>
</gene>
<comment type="caution">
    <text evidence="3">The sequence shown here is derived from an EMBL/GenBank/DDBJ whole genome shotgun (WGS) entry which is preliminary data.</text>
</comment>
<feature type="region of interest" description="Disordered" evidence="1">
    <location>
        <begin position="279"/>
        <end position="298"/>
    </location>
</feature>
<dbReference type="InterPro" id="IPR011021">
    <property type="entry name" value="Arrestin-like_N"/>
</dbReference>
<dbReference type="Proteomes" id="UP000620124">
    <property type="component" value="Unassembled WGS sequence"/>
</dbReference>
<dbReference type="OrthoDB" id="2333384at2759"/>